<sequence>MMRAGQPASVYLSIWVLFLRRPVQVLCLLRDGRLHNVMMGDALRLRPLRHGNVGRLTHRPSGFCNACRPDG</sequence>
<organism evidence="2 3">
    <name type="scientific">Plectosphaerella cucumerina</name>
    <dbReference type="NCBI Taxonomy" id="40658"/>
    <lineage>
        <taxon>Eukaryota</taxon>
        <taxon>Fungi</taxon>
        <taxon>Dikarya</taxon>
        <taxon>Ascomycota</taxon>
        <taxon>Pezizomycotina</taxon>
        <taxon>Sordariomycetes</taxon>
        <taxon>Hypocreomycetidae</taxon>
        <taxon>Glomerellales</taxon>
        <taxon>Plectosphaerellaceae</taxon>
        <taxon>Plectosphaerella</taxon>
    </lineage>
</organism>
<name>A0A8K0X714_9PEZI</name>
<comment type="caution">
    <text evidence="2">The sequence shown here is derived from an EMBL/GenBank/DDBJ whole genome shotgun (WGS) entry which is preliminary data.</text>
</comment>
<dbReference type="EMBL" id="JAGPXD010000002">
    <property type="protein sequence ID" value="KAH7368910.1"/>
    <property type="molecule type" value="Genomic_DNA"/>
</dbReference>
<evidence type="ECO:0000313" key="3">
    <source>
        <dbReference type="Proteomes" id="UP000813385"/>
    </source>
</evidence>
<feature type="signal peptide" evidence="1">
    <location>
        <begin position="1"/>
        <end position="25"/>
    </location>
</feature>
<dbReference type="Proteomes" id="UP000813385">
    <property type="component" value="Unassembled WGS sequence"/>
</dbReference>
<dbReference type="OrthoDB" id="7786253at2759"/>
<evidence type="ECO:0008006" key="4">
    <source>
        <dbReference type="Google" id="ProtNLM"/>
    </source>
</evidence>
<protein>
    <recommendedName>
        <fullName evidence="4">Secreted protein</fullName>
    </recommendedName>
</protein>
<gene>
    <name evidence="2" type="ORF">B0T11DRAFT_68389</name>
</gene>
<evidence type="ECO:0000313" key="2">
    <source>
        <dbReference type="EMBL" id="KAH7368910.1"/>
    </source>
</evidence>
<reference evidence="2" key="1">
    <citation type="journal article" date="2021" name="Nat. Commun.">
        <title>Genetic determinants of endophytism in the Arabidopsis root mycobiome.</title>
        <authorList>
            <person name="Mesny F."/>
            <person name="Miyauchi S."/>
            <person name="Thiergart T."/>
            <person name="Pickel B."/>
            <person name="Atanasova L."/>
            <person name="Karlsson M."/>
            <person name="Huettel B."/>
            <person name="Barry K.W."/>
            <person name="Haridas S."/>
            <person name="Chen C."/>
            <person name="Bauer D."/>
            <person name="Andreopoulos W."/>
            <person name="Pangilinan J."/>
            <person name="LaButti K."/>
            <person name="Riley R."/>
            <person name="Lipzen A."/>
            <person name="Clum A."/>
            <person name="Drula E."/>
            <person name="Henrissat B."/>
            <person name="Kohler A."/>
            <person name="Grigoriev I.V."/>
            <person name="Martin F.M."/>
            <person name="Hacquard S."/>
        </authorList>
    </citation>
    <scope>NUCLEOTIDE SEQUENCE</scope>
    <source>
        <strain evidence="2">MPI-CAGE-AT-0016</strain>
    </source>
</reference>
<keyword evidence="3" id="KW-1185">Reference proteome</keyword>
<accession>A0A8K0X714</accession>
<keyword evidence="1" id="KW-0732">Signal</keyword>
<proteinExistence type="predicted"/>
<evidence type="ECO:0000256" key="1">
    <source>
        <dbReference type="SAM" id="SignalP"/>
    </source>
</evidence>
<dbReference type="AlphaFoldDB" id="A0A8K0X714"/>
<feature type="chain" id="PRO_5035452647" description="Secreted protein" evidence="1">
    <location>
        <begin position="26"/>
        <end position="71"/>
    </location>
</feature>